<dbReference type="EMBL" id="JAIZAY010000013">
    <property type="protein sequence ID" value="KAJ8030913.1"/>
    <property type="molecule type" value="Genomic_DNA"/>
</dbReference>
<dbReference type="Gene3D" id="3.40.190.10">
    <property type="entry name" value="Periplasmic binding protein-like II"/>
    <property type="match status" value="2"/>
</dbReference>
<feature type="transmembrane region" description="Helical" evidence="2">
    <location>
        <begin position="29"/>
        <end position="53"/>
    </location>
</feature>
<feature type="domain" description="Solute-binding protein family 3/N-terminal" evidence="3">
    <location>
        <begin position="118"/>
        <end position="337"/>
    </location>
</feature>
<keyword evidence="1" id="KW-0732">Signal</keyword>
<accession>A0A9Q1H2S3</accession>
<dbReference type="OrthoDB" id="5984008at2759"/>
<name>A0A9Q1H2S3_HOLLE</name>
<evidence type="ECO:0000313" key="4">
    <source>
        <dbReference type="EMBL" id="KAJ8030913.1"/>
    </source>
</evidence>
<sequence length="359" mass="39401">MASPEAPTADKFQILPEESKKSKDADSMLLVVFVILANFIAFISLGLAIVGVAQNGSNVYNIGTSSGSDNGFSSGTWSGGFSSGTWSGGFSSGTWSGGFSSGEKIWIFQIGHYVGNTQYLDESSGTIKGYNVDVVNAVCQLANKNCALVWDLYENCWDSQVGQRARGGKGLMGSWYHACVGWANTRDRARTYLFSSSFEKSLSPAYFVKKGGSFDFFPNFSGKKVGILDGWSVDEHCLARYNDVTGFDETDVMQVTHYGSEDDIIAALSSDTIDVAFVPRTPYFDMSQMVEYTGEPGEDLCVIGGPAMMMRKDQFELRTWWDAFFEKLIATSQYNDICDNVEETHGDQPGFDKEYVCVV</sequence>
<protein>
    <recommendedName>
        <fullName evidence="3">Solute-binding protein family 3/N-terminal domain-containing protein</fullName>
    </recommendedName>
</protein>
<organism evidence="4 5">
    <name type="scientific">Holothuria leucospilota</name>
    <name type="common">Black long sea cucumber</name>
    <name type="synonym">Mertensiothuria leucospilota</name>
    <dbReference type="NCBI Taxonomy" id="206669"/>
    <lineage>
        <taxon>Eukaryota</taxon>
        <taxon>Metazoa</taxon>
        <taxon>Echinodermata</taxon>
        <taxon>Eleutherozoa</taxon>
        <taxon>Echinozoa</taxon>
        <taxon>Holothuroidea</taxon>
        <taxon>Aspidochirotacea</taxon>
        <taxon>Aspidochirotida</taxon>
        <taxon>Holothuriidae</taxon>
        <taxon>Holothuria</taxon>
    </lineage>
</organism>
<dbReference type="Pfam" id="PF00497">
    <property type="entry name" value="SBP_bac_3"/>
    <property type="match status" value="1"/>
</dbReference>
<keyword evidence="2" id="KW-0812">Transmembrane</keyword>
<dbReference type="PANTHER" id="PTHR35936:SF19">
    <property type="entry name" value="AMINO-ACID-BINDING PROTEIN YXEM-RELATED"/>
    <property type="match status" value="1"/>
</dbReference>
<dbReference type="PANTHER" id="PTHR35936">
    <property type="entry name" value="MEMBRANE-BOUND LYTIC MUREIN TRANSGLYCOSYLASE F"/>
    <property type="match status" value="1"/>
</dbReference>
<keyword evidence="2" id="KW-0472">Membrane</keyword>
<keyword evidence="2" id="KW-1133">Transmembrane helix</keyword>
<evidence type="ECO:0000313" key="5">
    <source>
        <dbReference type="Proteomes" id="UP001152320"/>
    </source>
</evidence>
<comment type="caution">
    <text evidence="4">The sequence shown here is derived from an EMBL/GenBank/DDBJ whole genome shotgun (WGS) entry which is preliminary data.</text>
</comment>
<dbReference type="Proteomes" id="UP001152320">
    <property type="component" value="Chromosome 13"/>
</dbReference>
<keyword evidence="5" id="KW-1185">Reference proteome</keyword>
<gene>
    <name evidence="4" type="ORF">HOLleu_27460</name>
</gene>
<evidence type="ECO:0000256" key="1">
    <source>
        <dbReference type="ARBA" id="ARBA00022729"/>
    </source>
</evidence>
<evidence type="ECO:0000259" key="3">
    <source>
        <dbReference type="Pfam" id="PF00497"/>
    </source>
</evidence>
<reference evidence="4" key="1">
    <citation type="submission" date="2021-10" db="EMBL/GenBank/DDBJ databases">
        <title>Tropical sea cucumber genome reveals ecological adaptation and Cuvierian tubules defense mechanism.</title>
        <authorList>
            <person name="Chen T."/>
        </authorList>
    </citation>
    <scope>NUCLEOTIDE SEQUENCE</scope>
    <source>
        <strain evidence="4">Nanhai2018</strain>
        <tissue evidence="4">Muscle</tissue>
    </source>
</reference>
<dbReference type="SUPFAM" id="SSF53850">
    <property type="entry name" value="Periplasmic binding protein-like II"/>
    <property type="match status" value="1"/>
</dbReference>
<proteinExistence type="predicted"/>
<dbReference type="InterPro" id="IPR001638">
    <property type="entry name" value="Solute-binding_3/MltF_N"/>
</dbReference>
<evidence type="ECO:0000256" key="2">
    <source>
        <dbReference type="SAM" id="Phobius"/>
    </source>
</evidence>
<dbReference type="AlphaFoldDB" id="A0A9Q1H2S3"/>